<evidence type="ECO:0000313" key="1">
    <source>
        <dbReference type="EMBL" id="QBK92495.1"/>
    </source>
</evidence>
<dbReference type="EMBL" id="MK500578">
    <property type="protein sequence ID" value="QBK92495.1"/>
    <property type="molecule type" value="Genomic_DNA"/>
</dbReference>
<reference evidence="1" key="1">
    <citation type="journal article" date="2019" name="MBio">
        <title>Virus Genomes from Deep Sea Sediments Expand the Ocean Megavirome and Support Independent Origins of Viral Gigantism.</title>
        <authorList>
            <person name="Backstrom D."/>
            <person name="Yutin N."/>
            <person name="Jorgensen S.L."/>
            <person name="Dharamshi J."/>
            <person name="Homa F."/>
            <person name="Zaremba-Niedwiedzka K."/>
            <person name="Spang A."/>
            <person name="Wolf Y.I."/>
            <person name="Koonin E.V."/>
            <person name="Ettema T.J."/>
        </authorList>
    </citation>
    <scope>NUCLEOTIDE SEQUENCE</scope>
</reference>
<organism evidence="1">
    <name type="scientific">Pithovirus LCPAC401</name>
    <dbReference type="NCBI Taxonomy" id="2506595"/>
    <lineage>
        <taxon>Viruses</taxon>
        <taxon>Pithoviruses</taxon>
    </lineage>
</organism>
<gene>
    <name evidence="1" type="ORF">LCPAC401_01330</name>
</gene>
<dbReference type="Pfam" id="PF26128">
    <property type="entry name" value="Gad2"/>
    <property type="match status" value="1"/>
</dbReference>
<proteinExistence type="predicted"/>
<protein>
    <submittedName>
        <fullName evidence="1">Ankyrin repeat protein</fullName>
    </submittedName>
</protein>
<sequence>MSLFEDLIIDDKRTYIINNNRFDAYPDDWPENSTFRIMYEGDKYSENYKLSNNKILSDTVDLISAVITKDIEMDKIDPDEVNWNNLKIAVNYLGLGVSVDYIYPLFLTQNDREIWYNDCESRRTYICRYDETEPLIIEGEKFEEEGKLIELKHNFPDEKSDYDTLGSKSFRSTENYFLKKFMEENSETRSKLVDDIFHELQLIPKLFVAGGIALALFESDKNLNDIDIFAYGQNALRNIIEGVKICQELAMENNSKFDYELGYARTKLDYDVLQSAVLQKYNWKRVIRTPIRTRYSITIPVGSSEQYDNFIDVQFILLESRSPYEILSRFDLDSSCIGFNTSEPGKFYGLPRTVRSLETRTNVVDPTRQSPTYIQRLIKYHNRGYLISLPGLNSVKYSSEMITKIIMFSEDKAKTVRSMKLTGLNSLLLSAFMGYHVSGKREPGDYSHMTGLGAHRLFTYYDLLAEQGKLDELAKLDEQFDSMAFVIGDVLNEGQKLFRIKRHEIDPWINYNPVYPKIELMENDPQNGMIGSIHQVKTSFYGQYYGVESIKL</sequence>
<accession>A0A481ZAJ5</accession>
<name>A0A481ZAJ5_9VIRU</name>